<proteinExistence type="predicted"/>
<protein>
    <submittedName>
        <fullName evidence="1">Uncharacterized protein</fullName>
    </submittedName>
</protein>
<dbReference type="Proteomes" id="UP001057452">
    <property type="component" value="Chromosome 16"/>
</dbReference>
<name>A0ACB9WDV7_CHAAC</name>
<evidence type="ECO:0000313" key="2">
    <source>
        <dbReference type="Proteomes" id="UP001057452"/>
    </source>
</evidence>
<accession>A0ACB9WDV7</accession>
<evidence type="ECO:0000313" key="1">
    <source>
        <dbReference type="EMBL" id="KAI4811339.1"/>
    </source>
</evidence>
<dbReference type="EMBL" id="CM043800">
    <property type="protein sequence ID" value="KAI4811339.1"/>
    <property type="molecule type" value="Genomic_DNA"/>
</dbReference>
<feature type="non-terminal residue" evidence="1">
    <location>
        <position position="55"/>
    </location>
</feature>
<reference evidence="1" key="1">
    <citation type="submission" date="2022-05" db="EMBL/GenBank/DDBJ databases">
        <title>Chromosome-level genome of Chaenocephalus aceratus.</title>
        <authorList>
            <person name="Park H."/>
        </authorList>
    </citation>
    <scope>NUCLEOTIDE SEQUENCE</scope>
    <source>
        <strain evidence="1">KU_202001</strain>
    </source>
</reference>
<keyword evidence="2" id="KW-1185">Reference proteome</keyword>
<gene>
    <name evidence="1" type="ORF">KUCAC02_014249</name>
</gene>
<organism evidence="1 2">
    <name type="scientific">Chaenocephalus aceratus</name>
    <name type="common">Blackfin icefish</name>
    <name type="synonym">Chaenichthys aceratus</name>
    <dbReference type="NCBI Taxonomy" id="36190"/>
    <lineage>
        <taxon>Eukaryota</taxon>
        <taxon>Metazoa</taxon>
        <taxon>Chordata</taxon>
        <taxon>Craniata</taxon>
        <taxon>Vertebrata</taxon>
        <taxon>Euteleostomi</taxon>
        <taxon>Actinopterygii</taxon>
        <taxon>Neopterygii</taxon>
        <taxon>Teleostei</taxon>
        <taxon>Neoteleostei</taxon>
        <taxon>Acanthomorphata</taxon>
        <taxon>Eupercaria</taxon>
        <taxon>Perciformes</taxon>
        <taxon>Notothenioidei</taxon>
        <taxon>Channichthyidae</taxon>
        <taxon>Chaenocephalus</taxon>
    </lineage>
</organism>
<sequence length="55" mass="6027">MELETTPVTVDSPLSRAQTRIRVSSQEKDGLFLVLIPEKKKAKPGQDSTVLSVMA</sequence>
<comment type="caution">
    <text evidence="1">The sequence shown here is derived from an EMBL/GenBank/DDBJ whole genome shotgun (WGS) entry which is preliminary data.</text>
</comment>